<dbReference type="InterPro" id="IPR001791">
    <property type="entry name" value="Laminin_G"/>
</dbReference>
<dbReference type="InterPro" id="IPR049883">
    <property type="entry name" value="NOTCH1_EGF-like"/>
</dbReference>
<keyword evidence="8" id="KW-0768">Sushi</keyword>
<comment type="caution">
    <text evidence="15">The sequence shown here is derived from an EMBL/GenBank/DDBJ whole genome shotgun (WGS) entry which is preliminary data.</text>
</comment>
<feature type="domain" description="EGF-like" evidence="11">
    <location>
        <begin position="1029"/>
        <end position="1068"/>
    </location>
</feature>
<dbReference type="PROSITE" id="PS50948">
    <property type="entry name" value="PAN"/>
    <property type="match status" value="1"/>
</dbReference>
<dbReference type="Pfam" id="PF02494">
    <property type="entry name" value="HYR"/>
    <property type="match status" value="1"/>
</dbReference>
<proteinExistence type="predicted"/>
<dbReference type="InterPro" id="IPR013032">
    <property type="entry name" value="EGF-like_CS"/>
</dbReference>
<feature type="domain" description="EGF-like" evidence="11">
    <location>
        <begin position="990"/>
        <end position="1026"/>
    </location>
</feature>
<dbReference type="PANTHER" id="PTHR24049:SF35">
    <property type="entry name" value="EGF-LIKE DOMAIN-CONTAINING PROTEIN"/>
    <property type="match status" value="1"/>
</dbReference>
<evidence type="ECO:0000313" key="16">
    <source>
        <dbReference type="Proteomes" id="UP001233172"/>
    </source>
</evidence>
<dbReference type="Pfam" id="PF12661">
    <property type="entry name" value="hEGF"/>
    <property type="match status" value="3"/>
</dbReference>
<feature type="disulfide bond" evidence="7">
    <location>
        <begin position="1345"/>
        <end position="1354"/>
    </location>
</feature>
<dbReference type="Pfam" id="PF02210">
    <property type="entry name" value="Laminin_G_2"/>
    <property type="match status" value="1"/>
</dbReference>
<dbReference type="Proteomes" id="UP001233172">
    <property type="component" value="Unassembled WGS sequence"/>
</dbReference>
<feature type="domain" description="EGF-like" evidence="11">
    <location>
        <begin position="1385"/>
        <end position="1423"/>
    </location>
</feature>
<dbReference type="GO" id="GO:0005886">
    <property type="term" value="C:plasma membrane"/>
    <property type="evidence" value="ECO:0007669"/>
    <property type="project" value="TreeGrafter"/>
</dbReference>
<feature type="domain" description="HYR" evidence="12">
    <location>
        <begin position="1835"/>
        <end position="1909"/>
    </location>
</feature>
<dbReference type="InterPro" id="IPR009030">
    <property type="entry name" value="Growth_fac_rcpt_cys_sf"/>
</dbReference>
<dbReference type="PROSITE" id="PS50923">
    <property type="entry name" value="SUSHI"/>
    <property type="match status" value="4"/>
</dbReference>
<dbReference type="Gene3D" id="2.60.120.200">
    <property type="match status" value="1"/>
</dbReference>
<dbReference type="InterPro" id="IPR035976">
    <property type="entry name" value="Sushi/SCR/CCP_sf"/>
</dbReference>
<dbReference type="SMART" id="SM00181">
    <property type="entry name" value="EGF"/>
    <property type="match status" value="16"/>
</dbReference>
<dbReference type="PROSITE" id="PS01187">
    <property type="entry name" value="EGF_CA"/>
    <property type="match status" value="2"/>
</dbReference>
<feature type="non-terminal residue" evidence="15">
    <location>
        <position position="2457"/>
    </location>
</feature>
<comment type="caution">
    <text evidence="7">Lacks conserved residue(s) required for the propagation of feature annotation.</text>
</comment>
<dbReference type="InterPro" id="IPR000742">
    <property type="entry name" value="EGF"/>
</dbReference>
<evidence type="ECO:0000259" key="11">
    <source>
        <dbReference type="PROSITE" id="PS50026"/>
    </source>
</evidence>
<feature type="domain" description="CUB" evidence="10">
    <location>
        <begin position="233"/>
        <end position="345"/>
    </location>
</feature>
<dbReference type="FunFam" id="2.10.25.10:FF:000006">
    <property type="entry name" value="Versican core protein-like isoform 1"/>
    <property type="match status" value="1"/>
</dbReference>
<feature type="disulfide bond" evidence="7">
    <location>
        <begin position="1602"/>
        <end position="1611"/>
    </location>
</feature>
<dbReference type="SUPFAM" id="SSF49854">
    <property type="entry name" value="Spermadhesin, CUB domain"/>
    <property type="match status" value="3"/>
</dbReference>
<feature type="domain" description="CUB" evidence="10">
    <location>
        <begin position="3"/>
        <end position="113"/>
    </location>
</feature>
<evidence type="ECO:0000256" key="5">
    <source>
        <dbReference type="ARBA" id="ARBA00023180"/>
    </source>
</evidence>
<dbReference type="GO" id="GO:0007157">
    <property type="term" value="P:heterophilic cell-cell adhesion via plasma membrane cell adhesion molecules"/>
    <property type="evidence" value="ECO:0007669"/>
    <property type="project" value="TreeGrafter"/>
</dbReference>
<feature type="domain" description="CUB" evidence="10">
    <location>
        <begin position="120"/>
        <end position="232"/>
    </location>
</feature>
<dbReference type="SMART" id="SM01411">
    <property type="entry name" value="Ephrin_rec_like"/>
    <property type="match status" value="4"/>
</dbReference>
<evidence type="ECO:0000256" key="7">
    <source>
        <dbReference type="PROSITE-ProRule" id="PRU00076"/>
    </source>
</evidence>
<feature type="disulfide bond" evidence="7">
    <location>
        <begin position="1016"/>
        <end position="1025"/>
    </location>
</feature>
<evidence type="ECO:0000256" key="2">
    <source>
        <dbReference type="ARBA" id="ARBA00022729"/>
    </source>
</evidence>
<feature type="domain" description="Sushi" evidence="13">
    <location>
        <begin position="479"/>
        <end position="536"/>
    </location>
</feature>
<evidence type="ECO:0000256" key="9">
    <source>
        <dbReference type="SAM" id="Phobius"/>
    </source>
</evidence>
<keyword evidence="4 7" id="KW-1015">Disulfide bond</keyword>
<feature type="disulfide bond" evidence="7">
    <location>
        <begin position="1489"/>
        <end position="1498"/>
    </location>
</feature>
<dbReference type="InterPro" id="IPR013320">
    <property type="entry name" value="ConA-like_dom_sf"/>
</dbReference>
<protein>
    <submittedName>
        <fullName evidence="15">Uncharacterized protein</fullName>
    </submittedName>
</protein>
<dbReference type="PROSITE" id="PS50026">
    <property type="entry name" value="EGF_3"/>
    <property type="match status" value="11"/>
</dbReference>
<dbReference type="SUPFAM" id="SSF57184">
    <property type="entry name" value="Growth factor receptor domain"/>
    <property type="match status" value="2"/>
</dbReference>
<gene>
    <name evidence="15" type="ORF">Bpfe_026372</name>
</gene>
<feature type="domain" description="EGF-like" evidence="11">
    <location>
        <begin position="600"/>
        <end position="638"/>
    </location>
</feature>
<feature type="disulfide bond" evidence="7">
    <location>
        <begin position="1413"/>
        <end position="1422"/>
    </location>
</feature>
<feature type="domain" description="EGF-like" evidence="11">
    <location>
        <begin position="1425"/>
        <end position="1461"/>
    </location>
</feature>
<keyword evidence="2" id="KW-0732">Signal</keyword>
<dbReference type="InterPro" id="IPR003609">
    <property type="entry name" value="Pan_app"/>
</dbReference>
<dbReference type="SUPFAM" id="SSF57196">
    <property type="entry name" value="EGF/Laminin"/>
    <property type="match status" value="6"/>
</dbReference>
<dbReference type="InterPro" id="IPR000436">
    <property type="entry name" value="Sushi_SCR_CCP_dom"/>
</dbReference>
<dbReference type="PANTHER" id="PTHR24049">
    <property type="entry name" value="CRUMBS FAMILY MEMBER"/>
    <property type="match status" value="1"/>
</dbReference>
<evidence type="ECO:0000256" key="3">
    <source>
        <dbReference type="ARBA" id="ARBA00022737"/>
    </source>
</evidence>
<dbReference type="SMART" id="SM00179">
    <property type="entry name" value="EGF_CA"/>
    <property type="match status" value="7"/>
</dbReference>
<dbReference type="InterPro" id="IPR001881">
    <property type="entry name" value="EGF-like_Ca-bd_dom"/>
</dbReference>
<evidence type="ECO:0000259" key="12">
    <source>
        <dbReference type="PROSITE" id="PS50825"/>
    </source>
</evidence>
<dbReference type="CDD" id="cd00041">
    <property type="entry name" value="CUB"/>
    <property type="match status" value="3"/>
</dbReference>
<feature type="transmembrane region" description="Helical" evidence="9">
    <location>
        <begin position="2349"/>
        <end position="2372"/>
    </location>
</feature>
<feature type="disulfide bond" evidence="7">
    <location>
        <begin position="1451"/>
        <end position="1460"/>
    </location>
</feature>
<dbReference type="GO" id="GO:0032991">
    <property type="term" value="C:protein-containing complex"/>
    <property type="evidence" value="ECO:0007669"/>
    <property type="project" value="TreeGrafter"/>
</dbReference>
<dbReference type="PROSITE" id="PS00010">
    <property type="entry name" value="ASX_HYDROXYL"/>
    <property type="match status" value="3"/>
</dbReference>
<reference evidence="15" key="2">
    <citation type="submission" date="2023-04" db="EMBL/GenBank/DDBJ databases">
        <authorList>
            <person name="Bu L."/>
            <person name="Lu L."/>
            <person name="Laidemitt M.R."/>
            <person name="Zhang S.M."/>
            <person name="Mutuku M."/>
            <person name="Mkoji G."/>
            <person name="Steinauer M."/>
            <person name="Loker E.S."/>
        </authorList>
    </citation>
    <scope>NUCLEOTIDE SEQUENCE</scope>
    <source>
        <strain evidence="15">KasaAsao</strain>
        <tissue evidence="15">Whole Snail</tissue>
    </source>
</reference>
<dbReference type="GO" id="GO:0005509">
    <property type="term" value="F:calcium ion binding"/>
    <property type="evidence" value="ECO:0007669"/>
    <property type="project" value="InterPro"/>
</dbReference>
<dbReference type="InterPro" id="IPR018097">
    <property type="entry name" value="EGF_Ca-bd_CS"/>
</dbReference>
<evidence type="ECO:0000313" key="15">
    <source>
        <dbReference type="EMBL" id="KAK0044238.1"/>
    </source>
</evidence>
<accession>A0AAD8EYP1</accession>
<keyword evidence="9" id="KW-0472">Membrane</keyword>
<dbReference type="SMART" id="SM00032">
    <property type="entry name" value="CCP"/>
    <property type="match status" value="7"/>
</dbReference>
<feature type="domain" description="EGF-like" evidence="11">
    <location>
        <begin position="1576"/>
        <end position="1612"/>
    </location>
</feature>
<dbReference type="Pfam" id="PF00084">
    <property type="entry name" value="Sushi"/>
    <property type="match status" value="4"/>
</dbReference>
<reference evidence="15" key="1">
    <citation type="journal article" date="2023" name="PLoS Negl. Trop. Dis.">
        <title>A genome sequence for Biomphalaria pfeifferi, the major vector snail for the human-infecting parasite Schistosoma mansoni.</title>
        <authorList>
            <person name="Bu L."/>
            <person name="Lu L."/>
            <person name="Laidemitt M.R."/>
            <person name="Zhang S.M."/>
            <person name="Mutuku M."/>
            <person name="Mkoji G."/>
            <person name="Steinauer M."/>
            <person name="Loker E.S."/>
        </authorList>
    </citation>
    <scope>NUCLEOTIDE SEQUENCE</scope>
    <source>
        <strain evidence="15">KasaAsao</strain>
    </source>
</reference>
<dbReference type="Pfam" id="PF07645">
    <property type="entry name" value="EGF_CA"/>
    <property type="match status" value="1"/>
</dbReference>
<feature type="disulfide bond" evidence="7">
    <location>
        <begin position="1526"/>
        <end position="1535"/>
    </location>
</feature>
<dbReference type="InterPro" id="IPR011641">
    <property type="entry name" value="Tyr-kin_ephrin_A/B_rcpt-like"/>
</dbReference>
<keyword evidence="1 7" id="KW-0245">EGF-like domain</keyword>
<feature type="domain" description="Sushi" evidence="13">
    <location>
        <begin position="344"/>
        <end position="419"/>
    </location>
</feature>
<dbReference type="InterPro" id="IPR000859">
    <property type="entry name" value="CUB_dom"/>
</dbReference>
<dbReference type="Gene3D" id="2.10.70.10">
    <property type="entry name" value="Complement Module, domain 1"/>
    <property type="match status" value="5"/>
</dbReference>
<feature type="domain" description="Apple" evidence="14">
    <location>
        <begin position="1144"/>
        <end position="1217"/>
    </location>
</feature>
<evidence type="ECO:0000256" key="8">
    <source>
        <dbReference type="PROSITE-ProRule" id="PRU00302"/>
    </source>
</evidence>
<evidence type="ECO:0000256" key="1">
    <source>
        <dbReference type="ARBA" id="ARBA00022536"/>
    </source>
</evidence>
<evidence type="ECO:0000259" key="10">
    <source>
        <dbReference type="PROSITE" id="PS01180"/>
    </source>
</evidence>
<evidence type="ECO:0000259" key="13">
    <source>
        <dbReference type="PROSITE" id="PS50923"/>
    </source>
</evidence>
<evidence type="ECO:0000259" key="14">
    <source>
        <dbReference type="PROSITE" id="PS50948"/>
    </source>
</evidence>
<dbReference type="PROSITE" id="PS50825">
    <property type="entry name" value="HYR"/>
    <property type="match status" value="1"/>
</dbReference>
<evidence type="ECO:0000256" key="6">
    <source>
        <dbReference type="PROSITE-ProRule" id="PRU00059"/>
    </source>
</evidence>
<dbReference type="SMART" id="SM00042">
    <property type="entry name" value="CUB"/>
    <property type="match status" value="3"/>
</dbReference>
<dbReference type="CDD" id="cd00054">
    <property type="entry name" value="EGF_CA"/>
    <property type="match status" value="3"/>
</dbReference>
<dbReference type="FunFam" id="2.10.25.10:FF:000122">
    <property type="entry name" value="Protein crumbs homolog 2"/>
    <property type="match status" value="1"/>
</dbReference>
<keyword evidence="9" id="KW-1133">Transmembrane helix</keyword>
<dbReference type="Gene3D" id="2.10.25.10">
    <property type="entry name" value="Laminin"/>
    <property type="match status" value="9"/>
</dbReference>
<dbReference type="Gene3D" id="2.10.50.10">
    <property type="entry name" value="Tumor Necrosis Factor Receptor, subunit A, domain 2"/>
    <property type="match status" value="4"/>
</dbReference>
<dbReference type="InterPro" id="IPR003410">
    <property type="entry name" value="HYR_dom"/>
</dbReference>
<feature type="disulfide bond" evidence="7">
    <location>
        <begin position="1058"/>
        <end position="1067"/>
    </location>
</feature>
<dbReference type="PROSITE" id="PS00022">
    <property type="entry name" value="EGF_1"/>
    <property type="match status" value="8"/>
</dbReference>
<dbReference type="Pfam" id="PF00431">
    <property type="entry name" value="CUB"/>
    <property type="match status" value="3"/>
</dbReference>
<dbReference type="PROSITE" id="PS01186">
    <property type="entry name" value="EGF_2"/>
    <property type="match status" value="8"/>
</dbReference>
<dbReference type="SUPFAM" id="SSF49899">
    <property type="entry name" value="Concanavalin A-like lectins/glucanases"/>
    <property type="match status" value="1"/>
</dbReference>
<dbReference type="Pfam" id="PF07699">
    <property type="entry name" value="Ephrin_rec_like"/>
    <property type="match status" value="4"/>
</dbReference>
<feature type="domain" description="EGF-like" evidence="11">
    <location>
        <begin position="1463"/>
        <end position="1499"/>
    </location>
</feature>
<feature type="domain" description="Sushi" evidence="13">
    <location>
        <begin position="704"/>
        <end position="763"/>
    </location>
</feature>
<feature type="disulfide bond" evidence="7">
    <location>
        <begin position="1096"/>
        <end position="1105"/>
    </location>
</feature>
<dbReference type="InterPro" id="IPR051022">
    <property type="entry name" value="Notch_Cell-Fate_Det"/>
</dbReference>
<keyword evidence="5" id="KW-0325">Glycoprotein</keyword>
<dbReference type="GO" id="GO:0045197">
    <property type="term" value="P:establishment or maintenance of epithelial cell apical/basal polarity"/>
    <property type="evidence" value="ECO:0007669"/>
    <property type="project" value="TreeGrafter"/>
</dbReference>
<name>A0AAD8EYP1_BIOPF</name>
<feature type="domain" description="EGF-like" evidence="11">
    <location>
        <begin position="1316"/>
        <end position="1355"/>
    </location>
</feature>
<feature type="disulfide bond" evidence="7">
    <location>
        <begin position="1394"/>
        <end position="1411"/>
    </location>
</feature>
<dbReference type="PROSITE" id="PS01180">
    <property type="entry name" value="CUB"/>
    <property type="match status" value="3"/>
</dbReference>
<dbReference type="InterPro" id="IPR000152">
    <property type="entry name" value="EGF-type_Asp/Asn_hydroxyl_site"/>
</dbReference>
<sequence>SFCKYMYQHESGSFSSISYPKPYSPNTFCQWTIETSVGSVVEIVFTDIDTESGIDEIVIFGGGKSEVSSVSLKHLSSQMTNYTLRSFNNFLIVRFTSDSSKQGKGFNALWSRVLAQEEDIGETLIGEKFIQFLSSPQYPSSYLPNQESVYIISSRQQRQILHLKILDLELAEGDYISVYDGIDASSPVLAQITSLTSGRDILSSGPHVYLLFRTQQLIDQVKRGFNLSYETGCSLVLDSDFGEISSPGFPYSAYSNSLTCTWKIKTKSNKSFTLLWDNTFDIHPSDELLLFPGLDLDVSTLENTNNSITVTAPTNFSEPSGKLVIIFRTSAILNAKGFKATFSADCVRPTFNNNTLIQPSANSYPYGSVLNVTCRTGQVFDSEEFYEVTKSSKESKSQVLMVCNYGGQWNVQRIPNCTPRYCGLPPPISNGFILSSNGVVYGSEVNYGCYSQYKLSSEASVKCLINGTWSAPPSCVAFQICPSLNTTAITNLIQDNGTELGSVYGFQCLNGYELIGYPNVACRDGNWSSQIPSCKSLVCVIPYIPYATVKTNALSVAFGVTVIVECITGYVIKGTSGNVTNIKCHSNMTFGTSPVCEVSTFNYCRLSPCSINETCVGKIGGYECQCQSGFSKQGSSCQDIDECQQSNSNCSQLCTNTVGGYNCKCQPGYELYMYNGSNGYFIPTGETGLRAGDVYHINHTCVLHVCEAVSLSNGYILNPQATYHVNDTVAFSCNIGFVLATDTNKVTCTGSGSWTPSAPYCKVAQCAPDTLPSLAYPPAQVIPSVPVDYLSNVTIVCIRSGKVQDNRTRTCLYDPSTLSYKLQGDSYNCGAWPSDCGAPEPYLSVGAIALLISSTKNGTYFRMECELPYLLSNQEIFVNVYCVNGLWDFNNIYCIYGFCPDPVAPQYGTVNVSSYNYGDVITFGCSDGYHPSSNVTIYDQNSCHTGLPSTFCRAVESGCNSTECQFKTYCSLQTGDCLCEGDSYSYCPVITNNCKPDSCSSHGTCIDNGTQSHCVCTKGFTGQRCETPEVSACDRLRCDNKGTRLCQPLDLIYAVCLCKPGYSGHFCTELNDACASELCRNGGTCEKANNSYTCSCVTGFKGTNCELPELTCGSCRNASSCDIDYNTGLPLCTCSPGYTQGPICDFQYLVDQTLAGTLLSSSTVNYKECHISCLQNEQCDGFTYTFNTSLCSTFANVSSSASMASTTNKTVAVLKKCQDTTETTFYTPWITPRGFENGFNEGLVNLSSAFEESICIWTQPLRSECRSKSGGQLSSNVLCDTNRVVCPGNIGLNCTDVEMRFLCARSRVSADKPCLLRDVCQELKPCVRGVCELTNTTSFLYKCVCPDGYEGANCQHEIKTCPGTNSTSTTCVCPVGFTGDLCNINVDDCVTAACSTAGTLKCVDGNNTYTCVCKTNYTGAMCQIYEDDCLSQPCLHGGTCTDLNSNFTCSCLPGWTGRQCETLINLCDINPCKGGTKCTALLDDFYCSCPSQTYSKVCDITPDVCNVSNPCLNGAQCLNNGLNCFCVTGTTSAGCQLYSSCDQGFCQNGGSCLANINTPALCTCLPGYTGIYCETPIHKCPQVNCISPATCVEGINESFCRCPIGKQGMTCTENIKDDFDYCIRPSSDTSGASLPFPVPYNDTGGFTVKLWVKFTRPGSMGNFITLYYSKEGYKSQPSDVIFAIDHVGVRLRNLTYISFLGFAVNDGNWHNVLVSWKKDTGQVELVIDYLKNAVVFGYLQGMTFIAGGFMAVVGSLQSESQKFVGCISGLDMLDRPVDTSTALNEIKTNSNAYLGNVFRWGELQPSGNVLIIQPSSAALSNCTGGGLGPSCSQESDITPPVISQCPTNLAISTLQANTSVSWSLLPNYNFTCTHQPGDIFALGSQTVVCVTKDLAGNTAICSFSVYVNDAFCSSLPQPRGNGTDVCNAVNNFTYCSMDCPAKVSALTQAAPYYYTCGPEGTWESLVATDGLFPSCGLVSNESQVNIEMSLTYNLNGTNCTSISDALKNKTREKLAQFQKPLGNVLRSMESCQDVAVVINCSQPEIVSLQISLQNISTPVYNGSEVLRPEDLLLIAVLDDDLFNWKDVFPSLDFDADDFNLDITFQCPLGQIFRNGFCVSCGPGTYYNTASTTCENCPVGLYAETYGQLSCSPCPSGKTTRGKGSDSAMYCTTNCSSGNEFLMSTKSCAPCPRGYFRDSSNSSQENCLMCPADFITPSETSVSSAQCYIRNCTILGTYRNAQSNQCENCPIGTYSDTKWQEACRSCPSGQTTESVGTSSVNLCYTSCSAGQYFNISQRVCLPCDSGQYQDMQGQFKCLPCPFGQQSVESKTSCSVVASTPTSRSSSEINVIVGCVVGIVSFLLLLIPLAIILWRRLRPTTAKPSPTESVDSISHGGTSMSTNYSRLITRANLKPTPDDFNSNFDPAFYHSKPAAEAGLESQSTQSYLTWRNSYSSHKL</sequence>
<dbReference type="InterPro" id="IPR035914">
    <property type="entry name" value="Sperma_CUB_dom_sf"/>
</dbReference>
<keyword evidence="3" id="KW-0677">Repeat</keyword>
<feature type="domain" description="EGF-like" evidence="11">
    <location>
        <begin position="1070"/>
        <end position="1106"/>
    </location>
</feature>
<dbReference type="Pfam" id="PF00008">
    <property type="entry name" value="EGF"/>
    <property type="match status" value="1"/>
</dbReference>
<keyword evidence="9" id="KW-0812">Transmembrane</keyword>
<feature type="disulfide bond" evidence="6">
    <location>
        <begin position="233"/>
        <end position="260"/>
    </location>
</feature>
<dbReference type="SUPFAM" id="SSF57535">
    <property type="entry name" value="Complement control module/SCR domain"/>
    <property type="match status" value="6"/>
</dbReference>
<organism evidence="15 16">
    <name type="scientific">Biomphalaria pfeifferi</name>
    <name type="common">Bloodfluke planorb</name>
    <name type="synonym">Freshwater snail</name>
    <dbReference type="NCBI Taxonomy" id="112525"/>
    <lineage>
        <taxon>Eukaryota</taxon>
        <taxon>Metazoa</taxon>
        <taxon>Spiralia</taxon>
        <taxon>Lophotrochozoa</taxon>
        <taxon>Mollusca</taxon>
        <taxon>Gastropoda</taxon>
        <taxon>Heterobranchia</taxon>
        <taxon>Euthyneura</taxon>
        <taxon>Panpulmonata</taxon>
        <taxon>Hygrophila</taxon>
        <taxon>Lymnaeoidea</taxon>
        <taxon>Planorbidae</taxon>
        <taxon>Biomphalaria</taxon>
    </lineage>
</organism>
<dbReference type="Gene3D" id="2.60.120.290">
    <property type="entry name" value="Spermadhesin, CUB domain"/>
    <property type="match status" value="3"/>
</dbReference>
<feature type="domain" description="Sushi" evidence="13">
    <location>
        <begin position="420"/>
        <end position="477"/>
    </location>
</feature>
<dbReference type="CDD" id="cd00033">
    <property type="entry name" value="CCP"/>
    <property type="match status" value="4"/>
</dbReference>
<feature type="disulfide bond" evidence="7">
    <location>
        <begin position="1326"/>
        <end position="1343"/>
    </location>
</feature>
<evidence type="ECO:0000256" key="4">
    <source>
        <dbReference type="ARBA" id="ARBA00023157"/>
    </source>
</evidence>
<feature type="domain" description="EGF-like" evidence="11">
    <location>
        <begin position="1537"/>
        <end position="1574"/>
    </location>
</feature>
<feature type="domain" description="EGF-like" evidence="11">
    <location>
        <begin position="1501"/>
        <end position="1536"/>
    </location>
</feature>
<feature type="disulfide bond" evidence="7">
    <location>
        <begin position="1564"/>
        <end position="1573"/>
    </location>
</feature>
<dbReference type="EMBL" id="JASAOG010000202">
    <property type="protein sequence ID" value="KAK0044238.1"/>
    <property type="molecule type" value="Genomic_DNA"/>
</dbReference>
<keyword evidence="16" id="KW-1185">Reference proteome</keyword>